<sequence>MNPYRRDKRPGIDRDPDESAEQRSLLWIWLGLGLLLVVYEAGQPAPFGSVGTLGMLISILAIRGLVGSYVTRLRHGGRRERS</sequence>
<protein>
    <submittedName>
        <fullName evidence="3">Uncharacterized protein</fullName>
    </submittedName>
</protein>
<evidence type="ECO:0000313" key="3">
    <source>
        <dbReference type="EMBL" id="MDC3983293.1"/>
    </source>
</evidence>
<keyword evidence="4" id="KW-1185">Reference proteome</keyword>
<comment type="caution">
    <text evidence="3">The sequence shown here is derived from an EMBL/GenBank/DDBJ whole genome shotgun (WGS) entry which is preliminary data.</text>
</comment>
<proteinExistence type="predicted"/>
<organism evidence="3 4">
    <name type="scientific">Polyangium jinanense</name>
    <dbReference type="NCBI Taxonomy" id="2829994"/>
    <lineage>
        <taxon>Bacteria</taxon>
        <taxon>Pseudomonadati</taxon>
        <taxon>Myxococcota</taxon>
        <taxon>Polyangia</taxon>
        <taxon>Polyangiales</taxon>
        <taxon>Polyangiaceae</taxon>
        <taxon>Polyangium</taxon>
    </lineage>
</organism>
<dbReference type="RefSeq" id="WP_272423594.1">
    <property type="nucleotide sequence ID" value="NZ_JAGTJJ010000013.1"/>
</dbReference>
<keyword evidence="2" id="KW-0472">Membrane</keyword>
<dbReference type="AlphaFoldDB" id="A0A9X3X6K6"/>
<evidence type="ECO:0000256" key="1">
    <source>
        <dbReference type="SAM" id="MobiDB-lite"/>
    </source>
</evidence>
<gene>
    <name evidence="3" type="ORF">KEG57_22465</name>
</gene>
<evidence type="ECO:0000313" key="4">
    <source>
        <dbReference type="Proteomes" id="UP001151081"/>
    </source>
</evidence>
<reference evidence="3 4" key="1">
    <citation type="submission" date="2021-04" db="EMBL/GenBank/DDBJ databases">
        <title>Genome analysis of Polyangium sp.</title>
        <authorList>
            <person name="Li Y."/>
            <person name="Wang J."/>
        </authorList>
    </citation>
    <scope>NUCLEOTIDE SEQUENCE [LARGE SCALE GENOMIC DNA]</scope>
    <source>
        <strain evidence="3 4">SDU14</strain>
    </source>
</reference>
<dbReference type="Proteomes" id="UP001151081">
    <property type="component" value="Unassembled WGS sequence"/>
</dbReference>
<feature type="transmembrane region" description="Helical" evidence="2">
    <location>
        <begin position="24"/>
        <end position="41"/>
    </location>
</feature>
<keyword evidence="2" id="KW-1133">Transmembrane helix</keyword>
<dbReference type="EMBL" id="JAGTJJ010000013">
    <property type="protein sequence ID" value="MDC3983293.1"/>
    <property type="molecule type" value="Genomic_DNA"/>
</dbReference>
<name>A0A9X3X6K6_9BACT</name>
<keyword evidence="2" id="KW-0812">Transmembrane</keyword>
<feature type="region of interest" description="Disordered" evidence="1">
    <location>
        <begin position="1"/>
        <end position="20"/>
    </location>
</feature>
<feature type="transmembrane region" description="Helical" evidence="2">
    <location>
        <begin position="47"/>
        <end position="71"/>
    </location>
</feature>
<evidence type="ECO:0000256" key="2">
    <source>
        <dbReference type="SAM" id="Phobius"/>
    </source>
</evidence>
<accession>A0A9X3X6K6</accession>